<dbReference type="EMBL" id="LATX01000597">
    <property type="protein sequence ID" value="KTB45823.1"/>
    <property type="molecule type" value="Genomic_DNA"/>
</dbReference>
<comment type="caution">
    <text evidence="1">The sequence shown here is derived from an EMBL/GenBank/DDBJ whole genome shotgun (WGS) entry which is preliminary data.</text>
</comment>
<sequence>MERVLVLFVVDLSGDKKR</sequence>
<organism evidence="1 2">
    <name type="scientific">Moniliophthora roreri</name>
    <name type="common">Frosty pod rot fungus</name>
    <name type="synonym">Monilia roreri</name>
    <dbReference type="NCBI Taxonomy" id="221103"/>
    <lineage>
        <taxon>Eukaryota</taxon>
        <taxon>Fungi</taxon>
        <taxon>Dikarya</taxon>
        <taxon>Basidiomycota</taxon>
        <taxon>Agaricomycotina</taxon>
        <taxon>Agaricomycetes</taxon>
        <taxon>Agaricomycetidae</taxon>
        <taxon>Agaricales</taxon>
        <taxon>Marasmiineae</taxon>
        <taxon>Marasmiaceae</taxon>
        <taxon>Moniliophthora</taxon>
    </lineage>
</organism>
<protein>
    <submittedName>
        <fullName evidence="1">Uncharacterized protein</fullName>
    </submittedName>
</protein>
<evidence type="ECO:0000313" key="2">
    <source>
        <dbReference type="Proteomes" id="UP000054988"/>
    </source>
</evidence>
<gene>
    <name evidence="1" type="ORF">WG66_1600</name>
</gene>
<reference evidence="1 2" key="1">
    <citation type="submission" date="2015-12" db="EMBL/GenBank/DDBJ databases">
        <title>Draft genome sequence of Moniliophthora roreri, the causal agent of frosty pod rot of cacao.</title>
        <authorList>
            <person name="Aime M.C."/>
            <person name="Diaz-Valderrama J.R."/>
            <person name="Kijpornyongpan T."/>
            <person name="Phillips-Mora W."/>
        </authorList>
    </citation>
    <scope>NUCLEOTIDE SEQUENCE [LARGE SCALE GENOMIC DNA]</scope>
    <source>
        <strain evidence="1 2">MCA 2952</strain>
    </source>
</reference>
<name>A0A0W0GBA9_MONRR</name>
<evidence type="ECO:0000313" key="1">
    <source>
        <dbReference type="EMBL" id="KTB45823.1"/>
    </source>
</evidence>
<accession>A0A0W0GBA9</accession>
<proteinExistence type="predicted"/>
<dbReference type="Proteomes" id="UP000054988">
    <property type="component" value="Unassembled WGS sequence"/>
</dbReference>
<dbReference type="AlphaFoldDB" id="A0A0W0GBA9"/>